<reference evidence="7" key="1">
    <citation type="journal article" date="2019" name="Int. J. Syst. Evol. Microbiol.">
        <title>The Global Catalogue of Microorganisms (GCM) 10K type strain sequencing project: providing services to taxonomists for standard genome sequencing and annotation.</title>
        <authorList>
            <consortium name="The Broad Institute Genomics Platform"/>
            <consortium name="The Broad Institute Genome Sequencing Center for Infectious Disease"/>
            <person name="Wu L."/>
            <person name="Ma J."/>
        </authorList>
    </citation>
    <scope>NUCLEOTIDE SEQUENCE [LARGE SCALE GENOMIC DNA]</scope>
    <source>
        <strain evidence="7">JCM 10411</strain>
    </source>
</reference>
<dbReference type="PRINTS" id="PR00038">
    <property type="entry name" value="HTHLUXR"/>
</dbReference>
<proteinExistence type="predicted"/>
<gene>
    <name evidence="6" type="ORF">ACFPZI_31990</name>
</gene>
<dbReference type="RefSeq" id="WP_381370596.1">
    <property type="nucleotide sequence ID" value="NZ_JBHSOA010000096.1"/>
</dbReference>
<keyword evidence="2" id="KW-0238">DNA-binding</keyword>
<keyword evidence="7" id="KW-1185">Reference proteome</keyword>
<evidence type="ECO:0000256" key="1">
    <source>
        <dbReference type="ARBA" id="ARBA00023015"/>
    </source>
</evidence>
<dbReference type="SUPFAM" id="SSF46894">
    <property type="entry name" value="C-terminal effector domain of the bipartite response regulators"/>
    <property type="match status" value="1"/>
</dbReference>
<keyword evidence="1" id="KW-0805">Transcription regulation</keyword>
<dbReference type="Gene3D" id="1.10.10.10">
    <property type="entry name" value="Winged helix-like DNA-binding domain superfamily/Winged helix DNA-binding domain"/>
    <property type="match status" value="1"/>
</dbReference>
<evidence type="ECO:0000256" key="2">
    <source>
        <dbReference type="ARBA" id="ARBA00023125"/>
    </source>
</evidence>
<dbReference type="Proteomes" id="UP001596180">
    <property type="component" value="Unassembled WGS sequence"/>
</dbReference>
<evidence type="ECO:0000313" key="6">
    <source>
        <dbReference type="EMBL" id="MFC5856224.1"/>
    </source>
</evidence>
<dbReference type="CDD" id="cd06170">
    <property type="entry name" value="LuxR_C_like"/>
    <property type="match status" value="1"/>
</dbReference>
<evidence type="ECO:0000256" key="4">
    <source>
        <dbReference type="SAM" id="MobiDB-lite"/>
    </source>
</evidence>
<feature type="region of interest" description="Disordered" evidence="4">
    <location>
        <begin position="1"/>
        <end position="38"/>
    </location>
</feature>
<feature type="compositionally biased region" description="Low complexity" evidence="4">
    <location>
        <begin position="21"/>
        <end position="34"/>
    </location>
</feature>
<keyword evidence="3" id="KW-0804">Transcription</keyword>
<accession>A0ABW1E8R5</accession>
<dbReference type="PANTHER" id="PTHR44688">
    <property type="entry name" value="DNA-BINDING TRANSCRIPTIONAL ACTIVATOR DEVR_DOSR"/>
    <property type="match status" value="1"/>
</dbReference>
<sequence length="107" mass="11262">MRGRSHNHRPHHCLPAREAARAGPDGPAARRAPGSSAGLTAQELRVAQLAADRLISREVVAQLLISPRTVGHHLANVCSKLGITSRTELARIDLSGDLPLRVGADGG</sequence>
<evidence type="ECO:0000313" key="7">
    <source>
        <dbReference type="Proteomes" id="UP001596180"/>
    </source>
</evidence>
<dbReference type="InterPro" id="IPR016032">
    <property type="entry name" value="Sig_transdc_resp-reg_C-effctor"/>
</dbReference>
<dbReference type="EMBL" id="JBHSOA010000096">
    <property type="protein sequence ID" value="MFC5856224.1"/>
    <property type="molecule type" value="Genomic_DNA"/>
</dbReference>
<dbReference type="PROSITE" id="PS50043">
    <property type="entry name" value="HTH_LUXR_2"/>
    <property type="match status" value="1"/>
</dbReference>
<comment type="caution">
    <text evidence="6">The sequence shown here is derived from an EMBL/GenBank/DDBJ whole genome shotgun (WGS) entry which is preliminary data.</text>
</comment>
<feature type="compositionally biased region" description="Basic residues" evidence="4">
    <location>
        <begin position="1"/>
        <end position="14"/>
    </location>
</feature>
<dbReference type="Pfam" id="PF00196">
    <property type="entry name" value="GerE"/>
    <property type="match status" value="1"/>
</dbReference>
<dbReference type="PANTHER" id="PTHR44688:SF16">
    <property type="entry name" value="DNA-BINDING TRANSCRIPTIONAL ACTIVATOR DEVR_DOSR"/>
    <property type="match status" value="1"/>
</dbReference>
<name>A0ABW1E8R5_9ACTN</name>
<evidence type="ECO:0000259" key="5">
    <source>
        <dbReference type="PROSITE" id="PS50043"/>
    </source>
</evidence>
<organism evidence="6 7">
    <name type="scientific">Streptomyces chlorus</name>
    <dbReference type="NCBI Taxonomy" id="887452"/>
    <lineage>
        <taxon>Bacteria</taxon>
        <taxon>Bacillati</taxon>
        <taxon>Actinomycetota</taxon>
        <taxon>Actinomycetes</taxon>
        <taxon>Kitasatosporales</taxon>
        <taxon>Streptomycetaceae</taxon>
        <taxon>Streptomyces</taxon>
    </lineage>
</organism>
<dbReference type="InterPro" id="IPR036388">
    <property type="entry name" value="WH-like_DNA-bd_sf"/>
</dbReference>
<dbReference type="SMART" id="SM00421">
    <property type="entry name" value="HTH_LUXR"/>
    <property type="match status" value="1"/>
</dbReference>
<protein>
    <submittedName>
        <fullName evidence="6">Helix-turn-helix transcriptional regulator</fullName>
    </submittedName>
</protein>
<dbReference type="InterPro" id="IPR000792">
    <property type="entry name" value="Tscrpt_reg_LuxR_C"/>
</dbReference>
<feature type="domain" description="HTH luxR-type" evidence="5">
    <location>
        <begin position="32"/>
        <end position="97"/>
    </location>
</feature>
<evidence type="ECO:0000256" key="3">
    <source>
        <dbReference type="ARBA" id="ARBA00023163"/>
    </source>
</evidence>